<protein>
    <submittedName>
        <fullName evidence="1">Uncharacterized protein</fullName>
    </submittedName>
</protein>
<dbReference type="RefSeq" id="XP_025493829.1">
    <property type="nucleotide sequence ID" value="XM_025637648.1"/>
</dbReference>
<dbReference type="Proteomes" id="UP000248340">
    <property type="component" value="Unassembled WGS sequence"/>
</dbReference>
<dbReference type="EMBL" id="KZ821688">
    <property type="protein sequence ID" value="PYH83629.1"/>
    <property type="molecule type" value="Genomic_DNA"/>
</dbReference>
<keyword evidence="2" id="KW-1185">Reference proteome</keyword>
<proteinExistence type="predicted"/>
<dbReference type="VEuPathDB" id="FungiDB:BO82DRAFT_37875"/>
<evidence type="ECO:0000313" key="2">
    <source>
        <dbReference type="Proteomes" id="UP000248340"/>
    </source>
</evidence>
<sequence>MIGAPFECDFALFLSFVSWTQPAMILPQCKGFLNARTIATRMTPRFGVGGKAHWQRCTDDKAFRFESTVPFCWCYPSCSQIEIADSFCFSSCYSFVFDAVIL</sequence>
<organism evidence="1 2">
    <name type="scientific">Aspergillus uvarum CBS 121591</name>
    <dbReference type="NCBI Taxonomy" id="1448315"/>
    <lineage>
        <taxon>Eukaryota</taxon>
        <taxon>Fungi</taxon>
        <taxon>Dikarya</taxon>
        <taxon>Ascomycota</taxon>
        <taxon>Pezizomycotina</taxon>
        <taxon>Eurotiomycetes</taxon>
        <taxon>Eurotiomycetidae</taxon>
        <taxon>Eurotiales</taxon>
        <taxon>Aspergillaceae</taxon>
        <taxon>Aspergillus</taxon>
        <taxon>Aspergillus subgen. Circumdati</taxon>
    </lineage>
</organism>
<reference evidence="1 2" key="1">
    <citation type="submission" date="2016-12" db="EMBL/GenBank/DDBJ databases">
        <title>The genomes of Aspergillus section Nigri reveals drivers in fungal speciation.</title>
        <authorList>
            <consortium name="DOE Joint Genome Institute"/>
            <person name="Vesth T.C."/>
            <person name="Nybo J."/>
            <person name="Theobald S."/>
            <person name="Brandl J."/>
            <person name="Frisvad J.C."/>
            <person name="Nielsen K.F."/>
            <person name="Lyhne E.K."/>
            <person name="Kogle M.E."/>
            <person name="Kuo A."/>
            <person name="Riley R."/>
            <person name="Clum A."/>
            <person name="Nolan M."/>
            <person name="Lipzen A."/>
            <person name="Salamov A."/>
            <person name="Henrissat B."/>
            <person name="Wiebenga A."/>
            <person name="De Vries R.P."/>
            <person name="Grigoriev I.V."/>
            <person name="Mortensen U.H."/>
            <person name="Andersen M.R."/>
            <person name="Baker S.E."/>
        </authorList>
    </citation>
    <scope>NUCLEOTIDE SEQUENCE [LARGE SCALE GENOMIC DNA]</scope>
    <source>
        <strain evidence="1 2">CBS 121591</strain>
    </source>
</reference>
<gene>
    <name evidence="1" type="ORF">BO82DRAFT_37875</name>
</gene>
<evidence type="ECO:0000313" key="1">
    <source>
        <dbReference type="EMBL" id="PYH83629.1"/>
    </source>
</evidence>
<accession>A0A319CH53</accession>
<dbReference type="AlphaFoldDB" id="A0A319CH53"/>
<dbReference type="GeneID" id="37140390"/>
<name>A0A319CH53_9EURO</name>